<accession>A0A109W268</accession>
<organism evidence="4 5">
    <name type="scientific">Actinomyces radicidentis</name>
    <dbReference type="NCBI Taxonomy" id="111015"/>
    <lineage>
        <taxon>Bacteria</taxon>
        <taxon>Bacillati</taxon>
        <taxon>Actinomycetota</taxon>
        <taxon>Actinomycetes</taxon>
        <taxon>Actinomycetales</taxon>
        <taxon>Actinomycetaceae</taxon>
        <taxon>Actinomyces</taxon>
    </lineage>
</organism>
<dbReference type="RefSeq" id="WP_067940569.1">
    <property type="nucleotide sequence ID" value="NZ_CP014228.1"/>
</dbReference>
<evidence type="ECO:0000256" key="3">
    <source>
        <dbReference type="SAM" id="SignalP"/>
    </source>
</evidence>
<proteinExistence type="predicted"/>
<evidence type="ECO:0000256" key="1">
    <source>
        <dbReference type="ARBA" id="ARBA00022475"/>
    </source>
</evidence>
<dbReference type="OrthoDB" id="4747990at2"/>
<dbReference type="AlphaFoldDB" id="A0A109W268"/>
<protein>
    <recommendedName>
        <fullName evidence="6">Lipoprotein LpqH</fullName>
    </recommendedName>
</protein>
<keyword evidence="2" id="KW-0472">Membrane</keyword>
<keyword evidence="1" id="KW-1003">Cell membrane</keyword>
<sequence>MSHSSTRRLSARGLTAVAALALGACSGSSDSASASASPTPSSTVIAVGGSFKGTVNDEAVTIPDAGVACPSDAARTTIAVASQSGTAGSSASVVIDADGQVLLADITTAESGPVSYSDGFNVGSAIAEQDGKTWTVRGEGTTSTDASPAPGSPVVPFELTITCP</sequence>
<dbReference type="Pfam" id="PF05481">
    <property type="entry name" value="Myco_19_kDa"/>
    <property type="match status" value="1"/>
</dbReference>
<dbReference type="GO" id="GO:0016020">
    <property type="term" value="C:membrane"/>
    <property type="evidence" value="ECO:0007669"/>
    <property type="project" value="InterPro"/>
</dbReference>
<dbReference type="InterPro" id="IPR008691">
    <property type="entry name" value="LpqH"/>
</dbReference>
<evidence type="ECO:0000313" key="4">
    <source>
        <dbReference type="EMBL" id="AMD86686.1"/>
    </source>
</evidence>
<evidence type="ECO:0008006" key="6">
    <source>
        <dbReference type="Google" id="ProtNLM"/>
    </source>
</evidence>
<dbReference type="EMBL" id="CP014228">
    <property type="protein sequence ID" value="AMD86686.1"/>
    <property type="molecule type" value="Genomic_DNA"/>
</dbReference>
<name>A0A109W268_ACTRD</name>
<keyword evidence="3" id="KW-0732">Signal</keyword>
<feature type="chain" id="PRO_5007141244" description="Lipoprotein LpqH" evidence="3">
    <location>
        <begin position="35"/>
        <end position="164"/>
    </location>
</feature>
<keyword evidence="5" id="KW-1185">Reference proteome</keyword>
<dbReference type="Proteomes" id="UP000065220">
    <property type="component" value="Chromosome"/>
</dbReference>
<gene>
    <name evidence="4" type="ORF">AXF14_02575</name>
</gene>
<dbReference type="PROSITE" id="PS51257">
    <property type="entry name" value="PROKAR_LIPOPROTEIN"/>
    <property type="match status" value="1"/>
</dbReference>
<dbReference type="KEGG" id="ard:AXF14_02575"/>
<evidence type="ECO:0000313" key="5">
    <source>
        <dbReference type="Proteomes" id="UP000065220"/>
    </source>
</evidence>
<evidence type="ECO:0000256" key="2">
    <source>
        <dbReference type="ARBA" id="ARBA00023136"/>
    </source>
</evidence>
<feature type="signal peptide" evidence="3">
    <location>
        <begin position="1"/>
        <end position="34"/>
    </location>
</feature>
<reference evidence="5" key="1">
    <citation type="submission" date="2016-02" db="EMBL/GenBank/DDBJ databases">
        <authorList>
            <person name="Holder M.E."/>
            <person name="Ajami N.J."/>
            <person name="Petrosino J.F."/>
        </authorList>
    </citation>
    <scope>NUCLEOTIDE SEQUENCE [LARGE SCALE GENOMIC DNA]</scope>
    <source>
        <strain evidence="5">CCUG 36733</strain>
    </source>
</reference>